<reference evidence="2 3" key="1">
    <citation type="journal article" date="2016" name="Nat. Commun.">
        <title>Thousands of microbial genomes shed light on interconnected biogeochemical processes in an aquifer system.</title>
        <authorList>
            <person name="Anantharaman K."/>
            <person name="Brown C.T."/>
            <person name="Hug L.A."/>
            <person name="Sharon I."/>
            <person name="Castelle C.J."/>
            <person name="Probst A.J."/>
            <person name="Thomas B.C."/>
            <person name="Singh A."/>
            <person name="Wilkins M.J."/>
            <person name="Karaoz U."/>
            <person name="Brodie E.L."/>
            <person name="Williams K.H."/>
            <person name="Hubbard S.S."/>
            <person name="Banfield J.F."/>
        </authorList>
    </citation>
    <scope>NUCLEOTIDE SEQUENCE [LARGE SCALE GENOMIC DNA]</scope>
</reference>
<dbReference type="Proteomes" id="UP000177707">
    <property type="component" value="Unassembled WGS sequence"/>
</dbReference>
<sequence length="88" mass="9988">MEKSQWVVQTPQQAKRPRKEKVMPPSGFSEKAVEGALVFVQSCYEDLLEEVRSGKHASYEEGIKFEIAQIKKALTKLHIDAEGTLVER</sequence>
<organism evidence="2 3">
    <name type="scientific">Candidatus Zambryskibacteria bacterium RIFCSPLOWO2_01_FULL_39_39</name>
    <dbReference type="NCBI Taxonomy" id="1802758"/>
    <lineage>
        <taxon>Bacteria</taxon>
        <taxon>Candidatus Zambryskiibacteriota</taxon>
    </lineage>
</organism>
<accession>A0A1G2TZB2</accession>
<dbReference type="EMBL" id="MHWB01000003">
    <property type="protein sequence ID" value="OHB02513.1"/>
    <property type="molecule type" value="Genomic_DNA"/>
</dbReference>
<comment type="caution">
    <text evidence="2">The sequence shown here is derived from an EMBL/GenBank/DDBJ whole genome shotgun (WGS) entry which is preliminary data.</text>
</comment>
<dbReference type="AlphaFoldDB" id="A0A1G2TZB2"/>
<evidence type="ECO:0000256" key="1">
    <source>
        <dbReference type="SAM" id="MobiDB-lite"/>
    </source>
</evidence>
<name>A0A1G2TZB2_9BACT</name>
<evidence type="ECO:0000313" key="3">
    <source>
        <dbReference type="Proteomes" id="UP000177707"/>
    </source>
</evidence>
<feature type="compositionally biased region" description="Polar residues" evidence="1">
    <location>
        <begin position="1"/>
        <end position="13"/>
    </location>
</feature>
<protein>
    <submittedName>
        <fullName evidence="2">Uncharacterized protein</fullName>
    </submittedName>
</protein>
<evidence type="ECO:0000313" key="2">
    <source>
        <dbReference type="EMBL" id="OHB02513.1"/>
    </source>
</evidence>
<gene>
    <name evidence="2" type="ORF">A3A96_03715</name>
</gene>
<proteinExistence type="predicted"/>
<dbReference type="STRING" id="1802758.A3A96_03715"/>
<feature type="region of interest" description="Disordered" evidence="1">
    <location>
        <begin position="1"/>
        <end position="26"/>
    </location>
</feature>